<evidence type="ECO:0000256" key="12">
    <source>
        <dbReference type="ARBA" id="ARBA00023136"/>
    </source>
</evidence>
<keyword evidence="11" id="KW-0443">Lipid metabolism</keyword>
<comment type="function">
    <text evidence="1">This protein catalyzes the committed step to the synthesis of the acidic phospholipids.</text>
</comment>
<evidence type="ECO:0000256" key="7">
    <source>
        <dbReference type="ARBA" id="ARBA00022516"/>
    </source>
</evidence>
<evidence type="ECO:0000256" key="1">
    <source>
        <dbReference type="ARBA" id="ARBA00003973"/>
    </source>
</evidence>
<dbReference type="PIRSF" id="PIRSF000847">
    <property type="entry name" value="Phos_ph_gly_syn"/>
    <property type="match status" value="1"/>
</dbReference>
<feature type="transmembrane region" description="Helical" evidence="18">
    <location>
        <begin position="70"/>
        <end position="96"/>
    </location>
</feature>
<dbReference type="UniPathway" id="UPA00084">
    <property type="reaction ID" value="UER00503"/>
</dbReference>
<keyword evidence="13" id="KW-0594">Phospholipid biosynthesis</keyword>
<keyword evidence="10 18" id="KW-1133">Transmembrane helix</keyword>
<keyword evidence="14" id="KW-1208">Phospholipid metabolism</keyword>
<keyword evidence="9 18" id="KW-0812">Transmembrane</keyword>
<name>A0A4R9C2G3_9FIRM</name>
<dbReference type="Pfam" id="PF01066">
    <property type="entry name" value="CDP-OH_P_transf"/>
    <property type="match status" value="1"/>
</dbReference>
<evidence type="ECO:0000256" key="15">
    <source>
        <dbReference type="ARBA" id="ARBA00048586"/>
    </source>
</evidence>
<feature type="transmembrane region" description="Helical" evidence="18">
    <location>
        <begin position="7"/>
        <end position="24"/>
    </location>
</feature>
<dbReference type="AlphaFoldDB" id="A0A4R9C2G3"/>
<comment type="similarity">
    <text evidence="4 17">Belongs to the CDP-alcohol phosphatidyltransferase class-I family.</text>
</comment>
<dbReference type="Proteomes" id="UP000297454">
    <property type="component" value="Unassembled WGS sequence"/>
</dbReference>
<dbReference type="EMBL" id="SCFR01000013">
    <property type="protein sequence ID" value="TFF66106.1"/>
    <property type="molecule type" value="Genomic_DNA"/>
</dbReference>
<gene>
    <name evidence="19" type="primary">pgsA</name>
    <name evidence="19" type="ORF">EQF91_04565</name>
</gene>
<evidence type="ECO:0000256" key="11">
    <source>
        <dbReference type="ARBA" id="ARBA00023098"/>
    </source>
</evidence>
<feature type="transmembrane region" description="Helical" evidence="18">
    <location>
        <begin position="132"/>
        <end position="161"/>
    </location>
</feature>
<dbReference type="EC" id="2.7.8.5" evidence="5 16"/>
<evidence type="ECO:0000256" key="10">
    <source>
        <dbReference type="ARBA" id="ARBA00022989"/>
    </source>
</evidence>
<comment type="catalytic activity">
    <reaction evidence="15">
        <text>a CDP-1,2-diacyl-sn-glycerol + sn-glycerol 3-phosphate = a 1,2-diacyl-sn-glycero-3-phospho-(1'-sn-glycero-3'-phosphate) + CMP + H(+)</text>
        <dbReference type="Rhea" id="RHEA:12593"/>
        <dbReference type="ChEBI" id="CHEBI:15378"/>
        <dbReference type="ChEBI" id="CHEBI:57597"/>
        <dbReference type="ChEBI" id="CHEBI:58332"/>
        <dbReference type="ChEBI" id="CHEBI:60110"/>
        <dbReference type="ChEBI" id="CHEBI:60377"/>
        <dbReference type="EC" id="2.7.8.5"/>
    </reaction>
</comment>
<evidence type="ECO:0000256" key="14">
    <source>
        <dbReference type="ARBA" id="ARBA00023264"/>
    </source>
</evidence>
<evidence type="ECO:0000256" key="8">
    <source>
        <dbReference type="ARBA" id="ARBA00022679"/>
    </source>
</evidence>
<reference evidence="19 20" key="1">
    <citation type="submission" date="2019-01" db="EMBL/GenBank/DDBJ databases">
        <title>Draft Genome Sequences of Helcococcus ovis Strains Isolated from the Uterus and Vagina of Dairy Cows with Metritis.</title>
        <authorList>
            <person name="Cunha F."/>
            <person name="Jeon S.J."/>
            <person name="Kutzer P."/>
            <person name="Galvao K.N."/>
        </authorList>
    </citation>
    <scope>NUCLEOTIDE SEQUENCE [LARGE SCALE GENOMIC DNA]</scope>
    <source>
        <strain evidence="19 20">KG-37</strain>
    </source>
</reference>
<dbReference type="PANTHER" id="PTHR14269:SF62">
    <property type="entry name" value="CDP-DIACYLGLYCEROL--GLYCEROL-3-PHOSPHATE 3-PHOSPHATIDYLTRANSFERASE 1, CHLOROPLASTIC"/>
    <property type="match status" value="1"/>
</dbReference>
<dbReference type="OrthoDB" id="9796672at2"/>
<comment type="pathway">
    <text evidence="3">Phospholipid metabolism; phosphatidylglycerol biosynthesis; phosphatidylglycerol from CDP-diacylglycerol: step 1/2.</text>
</comment>
<accession>A0A4R9C2G3</accession>
<comment type="caution">
    <text evidence="19">The sequence shown here is derived from an EMBL/GenBank/DDBJ whole genome shotgun (WGS) entry which is preliminary data.</text>
</comment>
<evidence type="ECO:0000256" key="16">
    <source>
        <dbReference type="NCBIfam" id="TIGR00560"/>
    </source>
</evidence>
<evidence type="ECO:0000256" key="6">
    <source>
        <dbReference type="ARBA" id="ARBA00014944"/>
    </source>
</evidence>
<evidence type="ECO:0000313" key="20">
    <source>
        <dbReference type="Proteomes" id="UP000297454"/>
    </source>
</evidence>
<dbReference type="GO" id="GO:0016020">
    <property type="term" value="C:membrane"/>
    <property type="evidence" value="ECO:0007669"/>
    <property type="project" value="UniProtKB-SubCell"/>
</dbReference>
<dbReference type="GeneID" id="97030918"/>
<keyword evidence="7" id="KW-0444">Lipid biosynthesis</keyword>
<organism evidence="19 20">
    <name type="scientific">Helcococcus ovis</name>
    <dbReference type="NCBI Taxonomy" id="72026"/>
    <lineage>
        <taxon>Bacteria</taxon>
        <taxon>Bacillati</taxon>
        <taxon>Bacillota</taxon>
        <taxon>Tissierellia</taxon>
        <taxon>Tissierellales</taxon>
        <taxon>Peptoniphilaceae</taxon>
        <taxon>Helcococcus</taxon>
    </lineage>
</organism>
<evidence type="ECO:0000256" key="9">
    <source>
        <dbReference type="ARBA" id="ARBA00022692"/>
    </source>
</evidence>
<evidence type="ECO:0000256" key="2">
    <source>
        <dbReference type="ARBA" id="ARBA00004141"/>
    </source>
</evidence>
<dbReference type="RefSeq" id="WP_134710796.1">
    <property type="nucleotide sequence ID" value="NZ_CP119081.1"/>
</dbReference>
<dbReference type="PROSITE" id="PS00379">
    <property type="entry name" value="CDP_ALCOHOL_P_TRANSF"/>
    <property type="match status" value="1"/>
</dbReference>
<dbReference type="InterPro" id="IPR050324">
    <property type="entry name" value="CDP-alcohol_PTase-I"/>
</dbReference>
<evidence type="ECO:0000256" key="5">
    <source>
        <dbReference type="ARBA" id="ARBA00013170"/>
    </source>
</evidence>
<evidence type="ECO:0000256" key="13">
    <source>
        <dbReference type="ARBA" id="ARBA00023209"/>
    </source>
</evidence>
<dbReference type="PANTHER" id="PTHR14269">
    <property type="entry name" value="CDP-DIACYLGLYCEROL--GLYCEROL-3-PHOSPHATE 3-PHOSPHATIDYLTRANSFERASE-RELATED"/>
    <property type="match status" value="1"/>
</dbReference>
<dbReference type="GO" id="GO:0008444">
    <property type="term" value="F:CDP-diacylglycerol-glycerol-3-phosphate 3-phosphatidyltransferase activity"/>
    <property type="evidence" value="ECO:0007669"/>
    <property type="project" value="UniProtKB-UniRule"/>
</dbReference>
<protein>
    <recommendedName>
        <fullName evidence="6 16">CDP-diacylglycerol--glycerol-3-phosphate 3-phosphatidyltransferase</fullName>
        <ecNumber evidence="5 16">2.7.8.5</ecNumber>
    </recommendedName>
</protein>
<evidence type="ECO:0000256" key="4">
    <source>
        <dbReference type="ARBA" id="ARBA00010441"/>
    </source>
</evidence>
<dbReference type="InterPro" id="IPR000462">
    <property type="entry name" value="CDP-OH_P_trans"/>
</dbReference>
<evidence type="ECO:0000313" key="19">
    <source>
        <dbReference type="EMBL" id="TFF66106.1"/>
    </source>
</evidence>
<evidence type="ECO:0000256" key="17">
    <source>
        <dbReference type="RuleBase" id="RU003750"/>
    </source>
</evidence>
<keyword evidence="12 18" id="KW-0472">Membrane</keyword>
<dbReference type="GO" id="GO:0006655">
    <property type="term" value="P:phosphatidylglycerol biosynthetic process"/>
    <property type="evidence" value="ECO:0007669"/>
    <property type="project" value="UniProtKB-UniPathway"/>
</dbReference>
<dbReference type="InterPro" id="IPR004570">
    <property type="entry name" value="Phosphatidylglycerol_P_synth"/>
</dbReference>
<dbReference type="Gene3D" id="1.20.120.1760">
    <property type="match status" value="1"/>
</dbReference>
<comment type="subcellular location">
    <subcellularLocation>
        <location evidence="2">Membrane</location>
        <topology evidence="2">Multi-pass membrane protein</topology>
    </subcellularLocation>
</comment>
<dbReference type="NCBIfam" id="TIGR00560">
    <property type="entry name" value="pgsA"/>
    <property type="match status" value="1"/>
</dbReference>
<proteinExistence type="inferred from homology"/>
<dbReference type="InterPro" id="IPR043130">
    <property type="entry name" value="CDP-OH_PTrfase_TM_dom"/>
</dbReference>
<evidence type="ECO:0000256" key="3">
    <source>
        <dbReference type="ARBA" id="ARBA00005042"/>
    </source>
</evidence>
<keyword evidence="20" id="KW-1185">Reference proteome</keyword>
<keyword evidence="8 17" id="KW-0808">Transferase</keyword>
<evidence type="ECO:0000256" key="18">
    <source>
        <dbReference type="SAM" id="Phobius"/>
    </source>
</evidence>
<sequence length="179" mass="19928">MNLPNKLTLIRLLMVPVFVIIFNIYKLSSILPAVIFALTSFTDFLDGYIARSRNLVTTFGKFMDPLVDKVLTQAGFMVLAGVNIIPAWTVIVIIFRELLIDGLRILAASNNITIAASIYGKLKTISQMITIIMYLLSGILTFIPSLIFSILLYISVVLTIISGLDYLIKNIKVLDLENI</sequence>
<dbReference type="InterPro" id="IPR048254">
    <property type="entry name" value="CDP_ALCOHOL_P_TRANSF_CS"/>
</dbReference>